<dbReference type="PANTHER" id="PTHR10974:SF9">
    <property type="entry name" value="DUF229 DOMAIN CONTAINING PROTEIN-RELATED"/>
    <property type="match status" value="1"/>
</dbReference>
<evidence type="ECO:0000256" key="2">
    <source>
        <dbReference type="SAM" id="SignalP"/>
    </source>
</evidence>
<name>A0ABM5H3C8_DRORH</name>
<reference evidence="4" key="1">
    <citation type="journal article" date="2021" name="Elife">
        <title>Highly contiguous assemblies of 101 drosophilid genomes.</title>
        <authorList>
            <person name="Kim B.Y."/>
            <person name="Wang J.R."/>
            <person name="Miller D.E."/>
            <person name="Barmina O."/>
            <person name="Delaney E."/>
            <person name="Thompson A."/>
            <person name="Comeault A.A."/>
            <person name="Peede D."/>
            <person name="D'Agostino E.R."/>
            <person name="Pelaez J."/>
            <person name="Aguilar J.M."/>
            <person name="Haji D."/>
            <person name="Matsunaga T."/>
            <person name="Armstrong E.E."/>
            <person name="Zych M."/>
            <person name="Ogawa Y."/>
            <person name="Stamenkovic-Radak M."/>
            <person name="Jelic M."/>
            <person name="Veselinovic M.S."/>
            <person name="Tanaskovic M."/>
            <person name="Eric P."/>
            <person name="Gao J.J."/>
            <person name="Katoh T.K."/>
            <person name="Toda M.J."/>
            <person name="Watabe H."/>
            <person name="Watada M."/>
            <person name="Davis J.S."/>
            <person name="Moyle L.C."/>
            <person name="Manoli G."/>
            <person name="Bertolini E."/>
            <person name="Kostal V."/>
            <person name="Hawley R.S."/>
            <person name="Takahashi A."/>
            <person name="Jones C.D."/>
            <person name="Price D.K."/>
            <person name="Whiteman N."/>
            <person name="Kopp A."/>
            <person name="Matute D.R."/>
            <person name="Petrov D.A."/>
        </authorList>
    </citation>
    <scope>NUCLEOTIDE SEQUENCE [LARGE SCALE GENOMIC DNA]</scope>
</reference>
<keyword evidence="2" id="KW-0732">Signal</keyword>
<dbReference type="Pfam" id="PF02995">
    <property type="entry name" value="DUF229"/>
    <property type="match status" value="1"/>
</dbReference>
<reference evidence="3" key="2">
    <citation type="submission" date="2025-05" db="UniProtKB">
        <authorList>
            <consortium name="EnsemblMetazoa"/>
        </authorList>
    </citation>
    <scope>IDENTIFICATION</scope>
</reference>
<dbReference type="SUPFAM" id="SSF53649">
    <property type="entry name" value="Alkaline phosphatase-like"/>
    <property type="match status" value="1"/>
</dbReference>
<evidence type="ECO:0000313" key="4">
    <source>
        <dbReference type="Proteomes" id="UP001652680"/>
    </source>
</evidence>
<feature type="chain" id="PRO_5045350184" evidence="2">
    <location>
        <begin position="23"/>
        <end position="700"/>
    </location>
</feature>
<dbReference type="Gene3D" id="3.40.720.10">
    <property type="entry name" value="Alkaline Phosphatase, subunit A"/>
    <property type="match status" value="1"/>
</dbReference>
<sequence length="700" mass="81212">MKPRRILLLLIHLLTWSHLALGAKRRPVYNNSQNKRSTQIEHEHYIKTSECHIPYIPKQDQRIKELTEEVGNDGSCSKGDTLISSRFDEKLQQYVLHVNDSVAQSILRTMEEESPNLVGYNCSYREIKRVHNNSTAVSPVFLGREVTFWDGYIVPRNVEGLKATCRNELAEDLQSDTFAFVQPQKTDSPLISWHRRPNVIMIGLDGISQSNFHRNMPKIFNHLRMQGWFAMKGYSRVGNNTLHNLMALLAGYSPNTWMNLKCDASKVGCMKSIPLIWKRFKRKGYITAYGEGMSKLSIFSLDKLGFFENPTDFYARPFLELKKKQECIDRRLNIKYIYDYCEQYLKRHANSSRPLFGLFFGQSISHDKSYANDKMRVELLEKLMKLKKMGTLSESIVVLLSDQGPLRKGESKDFLEESMPILFIWLPTWFRALHPEIVQALRINSKRLTSPYDLHLTLQHILELGERWPRAVDKLVDCPTCQTLFAPVPENRTCSDAGISEAYCPCDSYKLLQTKQIKQMSLGKLLIRSINNFLHNHNLQELCSNLTLQSVTMVQQRRDRKPSSGGTYRVDFTAIPNNSTFSATTRYNHRHQILEYINVESINRLNSYRSDSDCMRRLKGRKFCICMSRIVMDEPNESVKEAQAQKKKVESEIPNQEPKKDSELKKSFQKTDDKKKTEDSLFEYPDMKPEINQEIEIISV</sequence>
<evidence type="ECO:0000313" key="3">
    <source>
        <dbReference type="EnsemblMetazoa" id="XP_016973869.2"/>
    </source>
</evidence>
<feature type="region of interest" description="Disordered" evidence="1">
    <location>
        <begin position="636"/>
        <end position="685"/>
    </location>
</feature>
<dbReference type="Proteomes" id="UP001652680">
    <property type="component" value="Unassembled WGS sequence"/>
</dbReference>
<proteinExistence type="predicted"/>
<feature type="compositionally biased region" description="Basic and acidic residues" evidence="1">
    <location>
        <begin position="637"/>
        <end position="685"/>
    </location>
</feature>
<dbReference type="RefSeq" id="XP_016973869.2">
    <property type="nucleotide sequence ID" value="XM_017118380.2"/>
</dbReference>
<feature type="signal peptide" evidence="2">
    <location>
        <begin position="1"/>
        <end position="22"/>
    </location>
</feature>
<dbReference type="InterPro" id="IPR004245">
    <property type="entry name" value="DUF229"/>
</dbReference>
<dbReference type="GeneID" id="108040774"/>
<protein>
    <submittedName>
        <fullName evidence="3">Uncharacterized protein</fullName>
    </submittedName>
</protein>
<organism evidence="3 4">
    <name type="scientific">Drosophila rhopaloa</name>
    <name type="common">Fruit fly</name>
    <dbReference type="NCBI Taxonomy" id="1041015"/>
    <lineage>
        <taxon>Eukaryota</taxon>
        <taxon>Metazoa</taxon>
        <taxon>Ecdysozoa</taxon>
        <taxon>Arthropoda</taxon>
        <taxon>Hexapoda</taxon>
        <taxon>Insecta</taxon>
        <taxon>Pterygota</taxon>
        <taxon>Neoptera</taxon>
        <taxon>Endopterygota</taxon>
        <taxon>Diptera</taxon>
        <taxon>Brachycera</taxon>
        <taxon>Muscomorpha</taxon>
        <taxon>Ephydroidea</taxon>
        <taxon>Drosophilidae</taxon>
        <taxon>Drosophila</taxon>
        <taxon>Sophophora</taxon>
    </lineage>
</organism>
<dbReference type="PANTHER" id="PTHR10974">
    <property type="entry name" value="FI08016P-RELATED"/>
    <property type="match status" value="1"/>
</dbReference>
<accession>A0ABM5H3C8</accession>
<keyword evidence="4" id="KW-1185">Reference proteome</keyword>
<evidence type="ECO:0000256" key="1">
    <source>
        <dbReference type="SAM" id="MobiDB-lite"/>
    </source>
</evidence>
<dbReference type="EnsemblMetazoa" id="XM_017118380.2">
    <property type="protein sequence ID" value="XP_016973869.2"/>
    <property type="gene ID" value="LOC108040774"/>
</dbReference>
<dbReference type="InterPro" id="IPR017850">
    <property type="entry name" value="Alkaline_phosphatase_core_sf"/>
</dbReference>
<dbReference type="CDD" id="cd16021">
    <property type="entry name" value="ALP_like"/>
    <property type="match status" value="1"/>
</dbReference>